<dbReference type="InterPro" id="IPR023753">
    <property type="entry name" value="FAD/NAD-binding_dom"/>
</dbReference>
<dbReference type="GO" id="GO:0004930">
    <property type="term" value="F:G protein-coupled receptor activity"/>
    <property type="evidence" value="ECO:0007669"/>
    <property type="project" value="InterPro"/>
</dbReference>
<dbReference type="InterPro" id="IPR006652">
    <property type="entry name" value="Kelch_1"/>
</dbReference>
<dbReference type="NCBIfam" id="TIGR01350">
    <property type="entry name" value="lipoamide_DH"/>
    <property type="match status" value="1"/>
</dbReference>
<keyword evidence="4" id="KW-0880">Kelch repeat</keyword>
<dbReference type="Pfam" id="PF02852">
    <property type="entry name" value="Pyr_redox_dim"/>
    <property type="match status" value="1"/>
</dbReference>
<dbReference type="InParanoid" id="K1Q330"/>
<dbReference type="PRINTS" id="PR00411">
    <property type="entry name" value="PNDRDTASEI"/>
</dbReference>
<dbReference type="InterPro" id="IPR000832">
    <property type="entry name" value="GPCR_2_secretin-like"/>
</dbReference>
<evidence type="ECO:0000256" key="8">
    <source>
        <dbReference type="ARBA" id="ARBA00022989"/>
    </source>
</evidence>
<dbReference type="Pfam" id="PF01344">
    <property type="entry name" value="Kelch_1"/>
    <property type="match status" value="1"/>
</dbReference>
<sequence>MTNHSLLFENGLRDPWKYISDVDCTHTMESEVNTKEEMAYRRCGENSLWEGPQPLGYSNYTDCYTPESRRLMAKFYGNKSAEDRELMKKIVVGTRTMEIIGLCVSLVSCVTSLFIFCYFRTLRCHRTRIHRNLLLAIIVQVIIRLVLYIDQYIARERQSHYLAATGSYIAIFHTPTFCETIYTLLEYTESVQFMWMLVEGIHLHNIIAVSFFSGKPNYIFYYMLGWGAPIPFTIAWVVTMLDLYQNSCWFPYYFLKQYWIIEAPRVAVIGVNLFFLLNIIRVLVHKLRKTRTLEPQVTKVRKAVKAAIVLLPLLGITNIVNLIDPPAESVVQFGLWSYSTYFLVQAALKKHWTNYQESKSCSSLQNMKNRRSCSMVTSTFDLALNQAIGIHFSHWKFNQRMRQNEARRSEEESIKHGRAIMQNKLSGISLAFRWSPIKPLPGKPLPRSRSRHSSCRHGDCIYVIGGKDGRVSLKDVWKFYIGSGEWEKLSLKGDCPSYLEGHTLVSHKKNLVLFGGSFGDDVTDSALWIINPDVQHVRQVSCEPGFPQPSTRRHHSAVVHDDVMYVYGGHIDLKGSSSEMWAFHVAEEEWELIKPRQGRADMPEGRHGHSAVLYGRDMWVYGGMSDLTPKSDLWYYNFHVGKWTRMKCRFGPPALVGHAAAVIKDNMVLQGGEQNGDLRNDFWIFSFGSLKWTHVEIPNQVPSPRMWHSLEAITTVSKKSEGSTRTSSMPYLQNKQGRKHALRPRSSPAYSSARVAPKQSSTKDENVSVSSQRMHAQRASPDKENVSMTSLRPQTLEVKSVKALSDSIPVVMRTPTPKKKEEKSPLLLERHISQCSVGSEGSLKGTDNLGLDISSSSDALPSLEVMSRQASDNCDSLPSMEFTSCQAFTESYGYQQKPPEPVKAIKMQTFSSNFINVLPYPQVAQDLVVEDLELYENYFSDLRESALVQPKSQRSHFIGQNKKYKVIKSERKNLRKNSLDSETWLDRTKSSSVGELVTLNQELTYTQTKKMSNSLHNLKKDMPQLCWQSFESDSMEDVSFEEPVKNSEEQINNSGEPSAEEVKMRTTSFCQPENNKTSSSSGEGKTACYIRNQQRKRQKSNQEENKTGHNGGLMRCLVTQHRNYSNEGDNDLVVIGSGPGGYVAAIKAAQLGMKTVCVEKNPTLGGTCLNVGCIPSKALLNNSHFYHLATSNDLKNRGIEFDGIRLNLQKSMATKEKAVKGLTGGIAHLFKQNKVTRIDGFGKITGPNEVTVSKADGSQEKISTKNILIATGSEVTPFPGIEIDEKTIVSSTGALSLEKVPEKMVVIGAGVIGVELGSVWQRYGSDVTCVEFLSNIGGMGIDLDVAKNFQRILQKQGLKFKLDTKVTNATRVGDKIKVAIESVKNQKQDELECDVLLVCIGRRPFTSNIGLEELGIPKDNRGRIEVNSRFQTIVPSVYAIGDCIQGPMLAHKAEDEGIICVEGMNGGAVHIDYNCVPSVIYTHPEVAWVGKTEEQLQEEVAGELINEAVLAMEYGASCEDIARVCHAHPTVSEALREANLAAYAGKAINC</sequence>
<keyword evidence="13 15" id="KW-0676">Redox-active center</keyword>
<reference evidence="19" key="1">
    <citation type="journal article" date="2012" name="Nature">
        <title>The oyster genome reveals stress adaptation and complexity of shell formation.</title>
        <authorList>
            <person name="Zhang G."/>
            <person name="Fang X."/>
            <person name="Guo X."/>
            <person name="Li L."/>
            <person name="Luo R."/>
            <person name="Xu F."/>
            <person name="Yang P."/>
            <person name="Zhang L."/>
            <person name="Wang X."/>
            <person name="Qi H."/>
            <person name="Xiong Z."/>
            <person name="Que H."/>
            <person name="Xie Y."/>
            <person name="Holland P.W."/>
            <person name="Paps J."/>
            <person name="Zhu Y."/>
            <person name="Wu F."/>
            <person name="Chen Y."/>
            <person name="Wang J."/>
            <person name="Peng C."/>
            <person name="Meng J."/>
            <person name="Yang L."/>
            <person name="Liu J."/>
            <person name="Wen B."/>
            <person name="Zhang N."/>
            <person name="Huang Z."/>
            <person name="Zhu Q."/>
            <person name="Feng Y."/>
            <person name="Mount A."/>
            <person name="Hedgecock D."/>
            <person name="Xu Z."/>
            <person name="Liu Y."/>
            <person name="Domazet-Loso T."/>
            <person name="Du Y."/>
            <person name="Sun X."/>
            <person name="Zhang S."/>
            <person name="Liu B."/>
            <person name="Cheng P."/>
            <person name="Jiang X."/>
            <person name="Li J."/>
            <person name="Fan D."/>
            <person name="Wang W."/>
            <person name="Fu W."/>
            <person name="Wang T."/>
            <person name="Wang B."/>
            <person name="Zhang J."/>
            <person name="Peng Z."/>
            <person name="Li Y."/>
            <person name="Li N."/>
            <person name="Wang J."/>
            <person name="Chen M."/>
            <person name="He Y."/>
            <person name="Tan F."/>
            <person name="Song X."/>
            <person name="Zheng Q."/>
            <person name="Huang R."/>
            <person name="Yang H."/>
            <person name="Du X."/>
            <person name="Chen L."/>
            <person name="Yang M."/>
            <person name="Gaffney P.M."/>
            <person name="Wang S."/>
            <person name="Luo L."/>
            <person name="She Z."/>
            <person name="Ming Y."/>
            <person name="Huang W."/>
            <person name="Zhang S."/>
            <person name="Huang B."/>
            <person name="Zhang Y."/>
            <person name="Qu T."/>
            <person name="Ni P."/>
            <person name="Miao G."/>
            <person name="Wang J."/>
            <person name="Wang Q."/>
            <person name="Steinberg C.E."/>
            <person name="Wang H."/>
            <person name="Li N."/>
            <person name="Qian L."/>
            <person name="Zhang G."/>
            <person name="Li Y."/>
            <person name="Yang H."/>
            <person name="Liu X."/>
            <person name="Wang J."/>
            <person name="Yin Y."/>
            <person name="Wang J."/>
        </authorList>
    </citation>
    <scope>NUCLEOTIDE SEQUENCE [LARGE SCALE GENOMIC DNA]</scope>
    <source>
        <strain evidence="19">05x7-T-G4-1.051#20</strain>
    </source>
</reference>
<dbReference type="InterPro" id="IPR004099">
    <property type="entry name" value="Pyr_nucl-diS_OxRdtase_dimer"/>
</dbReference>
<dbReference type="InterPro" id="IPR012999">
    <property type="entry name" value="Pyr_OxRdtase_I_AS"/>
</dbReference>
<dbReference type="Gene3D" id="3.30.390.30">
    <property type="match status" value="2"/>
</dbReference>
<protein>
    <recommendedName>
        <fullName evidence="3 15">Dihydrolipoyl dehydrogenase</fullName>
        <ecNumber evidence="3 15">1.8.1.4</ecNumber>
    </recommendedName>
</protein>
<dbReference type="PROSITE" id="PS00076">
    <property type="entry name" value="PYRIDINE_REDOX_1"/>
    <property type="match status" value="1"/>
</dbReference>
<feature type="transmembrane region" description="Helical" evidence="17">
    <location>
        <begin position="258"/>
        <end position="284"/>
    </location>
</feature>
<dbReference type="PROSITE" id="PS50261">
    <property type="entry name" value="G_PROTEIN_RECEP_F2_4"/>
    <property type="match status" value="1"/>
</dbReference>
<evidence type="ECO:0000256" key="15">
    <source>
        <dbReference type="RuleBase" id="RU003692"/>
    </source>
</evidence>
<feature type="transmembrane region" description="Helical" evidence="17">
    <location>
        <begin position="219"/>
        <end position="238"/>
    </location>
</feature>
<evidence type="ECO:0000256" key="6">
    <source>
        <dbReference type="ARBA" id="ARBA00022692"/>
    </source>
</evidence>
<dbReference type="GO" id="GO:0045252">
    <property type="term" value="C:oxoglutarate dehydrogenase complex"/>
    <property type="evidence" value="ECO:0007669"/>
    <property type="project" value="TreeGrafter"/>
</dbReference>
<dbReference type="Pfam" id="PF07992">
    <property type="entry name" value="Pyr_redox_2"/>
    <property type="match status" value="1"/>
</dbReference>
<keyword evidence="8 17" id="KW-1133">Transmembrane helix</keyword>
<feature type="region of interest" description="Disordered" evidence="16">
    <location>
        <begin position="717"/>
        <end position="788"/>
    </location>
</feature>
<dbReference type="InterPro" id="IPR017981">
    <property type="entry name" value="GPCR_2-like_7TM"/>
</dbReference>
<dbReference type="SUPFAM" id="SSF51905">
    <property type="entry name" value="FAD/NAD(P)-binding domain"/>
    <property type="match status" value="1"/>
</dbReference>
<evidence type="ECO:0000256" key="16">
    <source>
        <dbReference type="SAM" id="MobiDB-lite"/>
    </source>
</evidence>
<evidence type="ECO:0000256" key="13">
    <source>
        <dbReference type="ARBA" id="ARBA00023284"/>
    </source>
</evidence>
<evidence type="ECO:0000256" key="10">
    <source>
        <dbReference type="ARBA" id="ARBA00023027"/>
    </source>
</evidence>
<dbReference type="EMBL" id="JH817484">
    <property type="protein sequence ID" value="EKC30852.1"/>
    <property type="molecule type" value="Genomic_DNA"/>
</dbReference>
<dbReference type="HOGENOM" id="CLU_246416_0_0_1"/>
<evidence type="ECO:0000313" key="19">
    <source>
        <dbReference type="EMBL" id="EKC30852.1"/>
    </source>
</evidence>
<dbReference type="SUPFAM" id="SSF117281">
    <property type="entry name" value="Kelch motif"/>
    <property type="match status" value="2"/>
</dbReference>
<dbReference type="CDD" id="cd15261">
    <property type="entry name" value="7tmB1_PDFR"/>
    <property type="match status" value="1"/>
</dbReference>
<dbReference type="PANTHER" id="PTHR22912:SF151">
    <property type="entry name" value="DIHYDROLIPOYL DEHYDROGENASE, MITOCHONDRIAL"/>
    <property type="match status" value="1"/>
</dbReference>
<gene>
    <name evidence="19" type="ORF">CGI_10028528</name>
</gene>
<comment type="similarity">
    <text evidence="2 15">Belongs to the class-I pyridine nucleotide-disulfide oxidoreductase family.</text>
</comment>
<dbReference type="PANTHER" id="PTHR22912">
    <property type="entry name" value="DISULFIDE OXIDOREDUCTASE"/>
    <property type="match status" value="1"/>
</dbReference>
<proteinExistence type="inferred from homology"/>
<dbReference type="Gene3D" id="1.20.1070.10">
    <property type="entry name" value="Rhodopsin 7-helix transmembrane proteins"/>
    <property type="match status" value="1"/>
</dbReference>
<evidence type="ECO:0000256" key="17">
    <source>
        <dbReference type="SAM" id="Phobius"/>
    </source>
</evidence>
<feature type="transmembrane region" description="Helical" evidence="17">
    <location>
        <begin position="131"/>
        <end position="149"/>
    </location>
</feature>
<dbReference type="PRINTS" id="PR00368">
    <property type="entry name" value="FADPNR"/>
</dbReference>
<keyword evidence="12" id="KW-1015">Disulfide bond</keyword>
<keyword evidence="10 15" id="KW-0520">NAD</keyword>
<dbReference type="EC" id="1.8.1.4" evidence="3 15"/>
<name>K1Q330_MAGGI</name>
<organism evidence="19">
    <name type="scientific">Magallana gigas</name>
    <name type="common">Pacific oyster</name>
    <name type="synonym">Crassostrea gigas</name>
    <dbReference type="NCBI Taxonomy" id="29159"/>
    <lineage>
        <taxon>Eukaryota</taxon>
        <taxon>Metazoa</taxon>
        <taxon>Spiralia</taxon>
        <taxon>Lophotrochozoa</taxon>
        <taxon>Mollusca</taxon>
        <taxon>Bivalvia</taxon>
        <taxon>Autobranchia</taxon>
        <taxon>Pteriomorphia</taxon>
        <taxon>Ostreida</taxon>
        <taxon>Ostreoidea</taxon>
        <taxon>Ostreidae</taxon>
        <taxon>Magallana</taxon>
    </lineage>
</organism>
<evidence type="ECO:0000256" key="4">
    <source>
        <dbReference type="ARBA" id="ARBA00022441"/>
    </source>
</evidence>
<dbReference type="Pfam" id="PF00002">
    <property type="entry name" value="7tm_2"/>
    <property type="match status" value="1"/>
</dbReference>
<evidence type="ECO:0000256" key="1">
    <source>
        <dbReference type="ARBA" id="ARBA00004141"/>
    </source>
</evidence>
<keyword evidence="7 15" id="KW-0274">FAD</keyword>
<accession>K1Q330</accession>
<keyword evidence="9 15" id="KW-0560">Oxidoreductase</keyword>
<dbReference type="GO" id="GO:0006103">
    <property type="term" value="P:2-oxoglutarate metabolic process"/>
    <property type="evidence" value="ECO:0007669"/>
    <property type="project" value="TreeGrafter"/>
</dbReference>
<dbReference type="InterPro" id="IPR050151">
    <property type="entry name" value="Class-I_Pyr_Nuc-Dis_Oxidored"/>
</dbReference>
<dbReference type="Gene3D" id="3.50.50.60">
    <property type="entry name" value="FAD/NAD(P)-binding domain"/>
    <property type="match status" value="2"/>
</dbReference>
<keyword evidence="11 17" id="KW-0472">Membrane</keyword>
<evidence type="ECO:0000259" key="18">
    <source>
        <dbReference type="PROSITE" id="PS50261"/>
    </source>
</evidence>
<comment type="miscellaneous">
    <text evidence="15">The active site is a redox-active disulfide bond.</text>
</comment>
<dbReference type="InterPro" id="IPR036188">
    <property type="entry name" value="FAD/NAD-bd_sf"/>
</dbReference>
<feature type="compositionally biased region" description="Polar residues" evidence="16">
    <location>
        <begin position="717"/>
        <end position="735"/>
    </location>
</feature>
<feature type="compositionally biased region" description="Low complexity" evidence="16">
    <location>
        <begin position="744"/>
        <end position="757"/>
    </location>
</feature>
<dbReference type="Pfam" id="PF24681">
    <property type="entry name" value="Kelch_KLHDC2_KLHL20_DRC7"/>
    <property type="match status" value="1"/>
</dbReference>
<dbReference type="Gene3D" id="2.120.10.80">
    <property type="entry name" value="Kelch-type beta propeller"/>
    <property type="match status" value="2"/>
</dbReference>
<feature type="transmembrane region" description="Helical" evidence="17">
    <location>
        <begin position="99"/>
        <end position="119"/>
    </location>
</feature>
<dbReference type="GO" id="GO:0050660">
    <property type="term" value="F:flavin adenine dinucleotide binding"/>
    <property type="evidence" value="ECO:0007669"/>
    <property type="project" value="InterPro"/>
</dbReference>
<dbReference type="FunFam" id="3.50.50.60:FF:000025">
    <property type="entry name" value="Dihydrolipoyl dehydrogenase"/>
    <property type="match status" value="1"/>
</dbReference>
<dbReference type="InterPro" id="IPR016156">
    <property type="entry name" value="FAD/NAD-linked_Rdtase_dimer_sf"/>
</dbReference>
<evidence type="ECO:0000256" key="2">
    <source>
        <dbReference type="ARBA" id="ARBA00007532"/>
    </source>
</evidence>
<keyword evidence="5 15" id="KW-0285">Flavoprotein</keyword>
<dbReference type="GO" id="GO:0016020">
    <property type="term" value="C:membrane"/>
    <property type="evidence" value="ECO:0007669"/>
    <property type="project" value="UniProtKB-SubCell"/>
</dbReference>
<feature type="transmembrane region" description="Helical" evidence="17">
    <location>
        <begin position="304"/>
        <end position="323"/>
    </location>
</feature>
<dbReference type="InterPro" id="IPR006258">
    <property type="entry name" value="Lipoamide_DH"/>
</dbReference>
<evidence type="ECO:0000256" key="14">
    <source>
        <dbReference type="ARBA" id="ARBA00049187"/>
    </source>
</evidence>
<dbReference type="SUPFAM" id="SSF55424">
    <property type="entry name" value="FAD/NAD-linked reductases, dimerisation (C-terminal) domain"/>
    <property type="match status" value="1"/>
</dbReference>
<evidence type="ECO:0000256" key="12">
    <source>
        <dbReference type="ARBA" id="ARBA00023157"/>
    </source>
</evidence>
<dbReference type="GO" id="GO:0005739">
    <property type="term" value="C:mitochondrion"/>
    <property type="evidence" value="ECO:0007669"/>
    <property type="project" value="TreeGrafter"/>
</dbReference>
<feature type="domain" description="G-protein coupled receptors family 2 profile 2" evidence="18">
    <location>
        <begin position="94"/>
        <end position="345"/>
    </location>
</feature>
<evidence type="ECO:0000256" key="5">
    <source>
        <dbReference type="ARBA" id="ARBA00022630"/>
    </source>
</evidence>
<comment type="catalytic activity">
    <reaction evidence="14 15">
        <text>N(6)-[(R)-dihydrolipoyl]-L-lysyl-[protein] + NAD(+) = N(6)-[(R)-lipoyl]-L-lysyl-[protein] + NADH + H(+)</text>
        <dbReference type="Rhea" id="RHEA:15045"/>
        <dbReference type="Rhea" id="RHEA-COMP:10474"/>
        <dbReference type="Rhea" id="RHEA-COMP:10475"/>
        <dbReference type="ChEBI" id="CHEBI:15378"/>
        <dbReference type="ChEBI" id="CHEBI:57540"/>
        <dbReference type="ChEBI" id="CHEBI:57945"/>
        <dbReference type="ChEBI" id="CHEBI:83099"/>
        <dbReference type="ChEBI" id="CHEBI:83100"/>
        <dbReference type="EC" id="1.8.1.4"/>
    </reaction>
</comment>
<dbReference type="InterPro" id="IPR015915">
    <property type="entry name" value="Kelch-typ_b-propeller"/>
</dbReference>
<keyword evidence="6 17" id="KW-0812">Transmembrane</keyword>
<comment type="subcellular location">
    <subcellularLocation>
        <location evidence="1">Membrane</location>
        <topology evidence="1">Multi-pass membrane protein</topology>
    </subcellularLocation>
</comment>
<evidence type="ECO:0000256" key="3">
    <source>
        <dbReference type="ARBA" id="ARBA00012608"/>
    </source>
</evidence>
<evidence type="ECO:0000256" key="7">
    <source>
        <dbReference type="ARBA" id="ARBA00022827"/>
    </source>
</evidence>
<evidence type="ECO:0000256" key="11">
    <source>
        <dbReference type="ARBA" id="ARBA00023136"/>
    </source>
</evidence>
<dbReference type="GO" id="GO:0004148">
    <property type="term" value="F:dihydrolipoyl dehydrogenase (NADH) activity"/>
    <property type="evidence" value="ECO:0007669"/>
    <property type="project" value="UniProtKB-EC"/>
</dbReference>
<feature type="region of interest" description="Disordered" evidence="16">
    <location>
        <begin position="1038"/>
        <end position="1112"/>
    </location>
</feature>
<feature type="compositionally biased region" description="Polar residues" evidence="16">
    <location>
        <begin position="1065"/>
        <end position="1083"/>
    </location>
</feature>
<evidence type="ECO:0000256" key="9">
    <source>
        <dbReference type="ARBA" id="ARBA00023002"/>
    </source>
</evidence>
<dbReference type="GO" id="GO:0007166">
    <property type="term" value="P:cell surface receptor signaling pathway"/>
    <property type="evidence" value="ECO:0007669"/>
    <property type="project" value="InterPro"/>
</dbReference>
<comment type="cofactor">
    <cofactor evidence="15">
        <name>FAD</name>
        <dbReference type="ChEBI" id="CHEBI:57692"/>
    </cofactor>
    <text evidence="15">Binds 1 FAD per subunit.</text>
</comment>
<feature type="transmembrane region" description="Helical" evidence="17">
    <location>
        <begin position="193"/>
        <end position="212"/>
    </location>
</feature>